<dbReference type="Proteomes" id="UP000015104">
    <property type="component" value="Unassembled WGS sequence"/>
</dbReference>
<accession>T1K254</accession>
<dbReference type="AlphaFoldDB" id="T1K254"/>
<feature type="transmembrane region" description="Helical" evidence="1">
    <location>
        <begin position="54"/>
        <end position="70"/>
    </location>
</feature>
<dbReference type="EnsemblMetazoa" id="tetur04g03790.1">
    <property type="protein sequence ID" value="tetur04g03790.1"/>
    <property type="gene ID" value="tetur04g03790"/>
</dbReference>
<protein>
    <submittedName>
        <fullName evidence="2">Uncharacterized protein</fullName>
    </submittedName>
</protein>
<evidence type="ECO:0000313" key="2">
    <source>
        <dbReference type="EnsemblMetazoa" id="tetur04g03790.1"/>
    </source>
</evidence>
<keyword evidence="1" id="KW-0472">Membrane</keyword>
<evidence type="ECO:0000313" key="3">
    <source>
        <dbReference type="Proteomes" id="UP000015104"/>
    </source>
</evidence>
<sequence length="71" mass="8433">MIRGLLIWIRRAIWQIQMTSIHNQDKSGKISVNCQVHHLTIQDLHLYARPIHNIKLIFLDFTLVIFMVILN</sequence>
<keyword evidence="3" id="KW-1185">Reference proteome</keyword>
<proteinExistence type="predicted"/>
<keyword evidence="1" id="KW-1133">Transmembrane helix</keyword>
<organism evidence="2 3">
    <name type="scientific">Tetranychus urticae</name>
    <name type="common">Two-spotted spider mite</name>
    <dbReference type="NCBI Taxonomy" id="32264"/>
    <lineage>
        <taxon>Eukaryota</taxon>
        <taxon>Metazoa</taxon>
        <taxon>Ecdysozoa</taxon>
        <taxon>Arthropoda</taxon>
        <taxon>Chelicerata</taxon>
        <taxon>Arachnida</taxon>
        <taxon>Acari</taxon>
        <taxon>Acariformes</taxon>
        <taxon>Trombidiformes</taxon>
        <taxon>Prostigmata</taxon>
        <taxon>Eleutherengona</taxon>
        <taxon>Raphignathae</taxon>
        <taxon>Tetranychoidea</taxon>
        <taxon>Tetranychidae</taxon>
        <taxon>Tetranychus</taxon>
    </lineage>
</organism>
<dbReference type="EMBL" id="CAEY01001359">
    <property type="status" value="NOT_ANNOTATED_CDS"/>
    <property type="molecule type" value="Genomic_DNA"/>
</dbReference>
<reference evidence="2" key="2">
    <citation type="submission" date="2015-06" db="UniProtKB">
        <authorList>
            <consortium name="EnsemblMetazoa"/>
        </authorList>
    </citation>
    <scope>IDENTIFICATION</scope>
</reference>
<evidence type="ECO:0000256" key="1">
    <source>
        <dbReference type="SAM" id="Phobius"/>
    </source>
</evidence>
<keyword evidence="1" id="KW-0812">Transmembrane</keyword>
<name>T1K254_TETUR</name>
<reference evidence="3" key="1">
    <citation type="submission" date="2011-08" db="EMBL/GenBank/DDBJ databases">
        <authorList>
            <person name="Rombauts S."/>
        </authorList>
    </citation>
    <scope>NUCLEOTIDE SEQUENCE</scope>
    <source>
        <strain evidence="3">London</strain>
    </source>
</reference>
<dbReference type="HOGENOM" id="CLU_2743286_0_0_1"/>